<dbReference type="SUPFAM" id="SSF47681">
    <property type="entry name" value="C-terminal domain of B transposition protein"/>
    <property type="match status" value="1"/>
</dbReference>
<sequence>MRDGDIMQHETDVQEALRERVKALLANEAISQKTAATEADIGYSSFSAWLSNAYQGDNAKMAAKVERWLAAREERRTASAVLPRDIGWVQTESAAAILQTIQYAHIAPDIAVVAMGAGCGKTTTARRYAEATPNAWLATMDPTTRVVSTALGEIAIALGLTERSPQGYARAISSYVAGKNGLLIIDEAQHLQPNALDALRSIHDRTGCGLVLLGNETVYTRLEGQGRAAEFAQLFSRVGMRMVQAKPRAGDATALLDAWGIEAKDSRDFLARVAAKPGALRGMVKTMRVAAMLATGAGAETPDITHYKAAWSRLSTSS</sequence>
<dbReference type="EMBL" id="JACIGI010000002">
    <property type="protein sequence ID" value="MBB4284503.1"/>
    <property type="molecule type" value="Genomic_DNA"/>
</dbReference>
<feature type="domain" description="B transposition protein C-terminal" evidence="1">
    <location>
        <begin position="236"/>
        <end position="313"/>
    </location>
</feature>
<evidence type="ECO:0000313" key="4">
    <source>
        <dbReference type="Proteomes" id="UP000555728"/>
    </source>
</evidence>
<dbReference type="PANTHER" id="PTHR35894">
    <property type="entry name" value="GENERAL SECRETION PATHWAY PROTEIN A-RELATED"/>
    <property type="match status" value="1"/>
</dbReference>
<proteinExistence type="predicted"/>
<dbReference type="InterPro" id="IPR010982">
    <property type="entry name" value="Lambda_DNA-bd_dom_sf"/>
</dbReference>
<evidence type="ECO:0000259" key="2">
    <source>
        <dbReference type="Pfam" id="PF13401"/>
    </source>
</evidence>
<gene>
    <name evidence="3" type="ORF">GGD88_000210</name>
</gene>
<dbReference type="Pfam" id="PF13401">
    <property type="entry name" value="AAA_22"/>
    <property type="match status" value="1"/>
</dbReference>
<accession>A0A7W6WJE7</accession>
<dbReference type="InterPro" id="IPR052026">
    <property type="entry name" value="ExeA_AAA_ATPase_DNA-bind"/>
</dbReference>
<dbReference type="GO" id="GO:0016887">
    <property type="term" value="F:ATP hydrolysis activity"/>
    <property type="evidence" value="ECO:0007669"/>
    <property type="project" value="InterPro"/>
</dbReference>
<keyword evidence="4" id="KW-1185">Reference proteome</keyword>
<reference evidence="3 4" key="1">
    <citation type="submission" date="2020-08" db="EMBL/GenBank/DDBJ databases">
        <title>Genome sequencing of Purple Non-Sulfur Bacteria from various extreme environments.</title>
        <authorList>
            <person name="Mayer M."/>
        </authorList>
    </citation>
    <scope>NUCLEOTIDE SEQUENCE [LARGE SCALE GENOMIC DNA]</scope>
    <source>
        <strain evidence="3 4">JA135</strain>
    </source>
</reference>
<evidence type="ECO:0000313" key="3">
    <source>
        <dbReference type="EMBL" id="MBB4284503.1"/>
    </source>
</evidence>
<dbReference type="PANTHER" id="PTHR35894:SF5">
    <property type="entry name" value="MU-LIKE PROPHAGE FLUMU DNA TRANSPOSITION PROTEIN B"/>
    <property type="match status" value="1"/>
</dbReference>
<evidence type="ECO:0008006" key="5">
    <source>
        <dbReference type="Google" id="ProtNLM"/>
    </source>
</evidence>
<dbReference type="InterPro" id="IPR049945">
    <property type="entry name" value="AAA_22"/>
</dbReference>
<dbReference type="GO" id="GO:0006313">
    <property type="term" value="P:DNA transposition"/>
    <property type="evidence" value="ECO:0007669"/>
    <property type="project" value="InterPro"/>
</dbReference>
<dbReference type="SUPFAM" id="SSF52540">
    <property type="entry name" value="P-loop containing nucleoside triphosphate hydrolases"/>
    <property type="match status" value="1"/>
</dbReference>
<dbReference type="InterPro" id="IPR027417">
    <property type="entry name" value="P-loop_NTPase"/>
</dbReference>
<feature type="domain" description="ORC1/DEAH AAA+ ATPase" evidence="2">
    <location>
        <begin position="117"/>
        <end position="222"/>
    </location>
</feature>
<comment type="caution">
    <text evidence="3">The sequence shown here is derived from an EMBL/GenBank/DDBJ whole genome shotgun (WGS) entry which is preliminary data.</text>
</comment>
<dbReference type="Proteomes" id="UP000555728">
    <property type="component" value="Unassembled WGS sequence"/>
</dbReference>
<name>A0A7W6WJE7_9PROT</name>
<organism evidence="3 4">
    <name type="scientific">Roseospira goensis</name>
    <dbReference type="NCBI Taxonomy" id="391922"/>
    <lineage>
        <taxon>Bacteria</taxon>
        <taxon>Pseudomonadati</taxon>
        <taxon>Pseudomonadota</taxon>
        <taxon>Alphaproteobacteria</taxon>
        <taxon>Rhodospirillales</taxon>
        <taxon>Rhodospirillaceae</taxon>
        <taxon>Roseospira</taxon>
    </lineage>
</organism>
<dbReference type="AlphaFoldDB" id="A0A7W6WJE7"/>
<dbReference type="Gene3D" id="1.10.260.40">
    <property type="entry name" value="lambda repressor-like DNA-binding domains"/>
    <property type="match status" value="1"/>
</dbReference>
<dbReference type="GO" id="GO:0003677">
    <property type="term" value="F:DNA binding"/>
    <property type="evidence" value="ECO:0007669"/>
    <property type="project" value="InterPro"/>
</dbReference>
<dbReference type="Pfam" id="PF09077">
    <property type="entry name" value="Phage-MuB_C"/>
    <property type="match status" value="1"/>
</dbReference>
<dbReference type="InterPro" id="IPR009084">
    <property type="entry name" value="B_transpositn_C"/>
</dbReference>
<dbReference type="Gene3D" id="1.10.1180.10">
    <property type="entry name" value="B transposition protein, C-terminal domain"/>
    <property type="match status" value="1"/>
</dbReference>
<protein>
    <recommendedName>
        <fullName evidence="5">AAA family ATPase</fullName>
    </recommendedName>
</protein>
<dbReference type="InterPro" id="IPR036733">
    <property type="entry name" value="B_transposit_C_sf"/>
</dbReference>
<dbReference type="Gene3D" id="3.40.50.300">
    <property type="entry name" value="P-loop containing nucleotide triphosphate hydrolases"/>
    <property type="match status" value="1"/>
</dbReference>
<evidence type="ECO:0000259" key="1">
    <source>
        <dbReference type="Pfam" id="PF09077"/>
    </source>
</evidence>